<dbReference type="Proteomes" id="UP001153148">
    <property type="component" value="Unassembled WGS sequence"/>
</dbReference>
<feature type="region of interest" description="Disordered" evidence="1">
    <location>
        <begin position="1"/>
        <end position="23"/>
    </location>
</feature>
<gene>
    <name evidence="2" type="ORF">TPAB3V08_LOCUS13689</name>
</gene>
<name>A0ABN7PG44_TIMPD</name>
<proteinExistence type="predicted"/>
<evidence type="ECO:0000313" key="3">
    <source>
        <dbReference type="Proteomes" id="UP001153148"/>
    </source>
</evidence>
<comment type="caution">
    <text evidence="2">The sequence shown here is derived from an EMBL/GenBank/DDBJ whole genome shotgun (WGS) entry which is preliminary data.</text>
</comment>
<reference evidence="2" key="1">
    <citation type="submission" date="2021-03" db="EMBL/GenBank/DDBJ databases">
        <authorList>
            <person name="Tran Van P."/>
        </authorList>
    </citation>
    <scope>NUCLEOTIDE SEQUENCE</scope>
</reference>
<keyword evidence="3" id="KW-1185">Reference proteome</keyword>
<evidence type="ECO:0000256" key="1">
    <source>
        <dbReference type="SAM" id="MobiDB-lite"/>
    </source>
</evidence>
<dbReference type="EMBL" id="CAJPIN010058373">
    <property type="protein sequence ID" value="CAG2066746.1"/>
    <property type="molecule type" value="Genomic_DNA"/>
</dbReference>
<sequence length="61" mass="7112">MFGNTPSWISQQVAPPPGQQRPMSFWDLQGKAIKTEQEILEEQRLSEERRLEELRSVTITL</sequence>
<accession>A0ABN7PG44</accession>
<organism evidence="2 3">
    <name type="scientific">Timema podura</name>
    <name type="common">Walking stick</name>
    <dbReference type="NCBI Taxonomy" id="61482"/>
    <lineage>
        <taxon>Eukaryota</taxon>
        <taxon>Metazoa</taxon>
        <taxon>Ecdysozoa</taxon>
        <taxon>Arthropoda</taxon>
        <taxon>Hexapoda</taxon>
        <taxon>Insecta</taxon>
        <taxon>Pterygota</taxon>
        <taxon>Neoptera</taxon>
        <taxon>Polyneoptera</taxon>
        <taxon>Phasmatodea</taxon>
        <taxon>Timematodea</taxon>
        <taxon>Timematoidea</taxon>
        <taxon>Timematidae</taxon>
        <taxon>Timema</taxon>
    </lineage>
</organism>
<feature type="compositionally biased region" description="Polar residues" evidence="1">
    <location>
        <begin position="1"/>
        <end position="13"/>
    </location>
</feature>
<protein>
    <submittedName>
        <fullName evidence="2">Uncharacterized protein</fullName>
    </submittedName>
</protein>
<evidence type="ECO:0000313" key="2">
    <source>
        <dbReference type="EMBL" id="CAG2066746.1"/>
    </source>
</evidence>